<dbReference type="InterPro" id="IPR052913">
    <property type="entry name" value="Glycopeptide_resist_protein"/>
</dbReference>
<evidence type="ECO:0000256" key="1">
    <source>
        <dbReference type="SAM" id="Phobius"/>
    </source>
</evidence>
<dbReference type="Proteomes" id="UP000176650">
    <property type="component" value="Unassembled WGS sequence"/>
</dbReference>
<feature type="domain" description="YoaR-like putative peptidoglycan binding" evidence="2">
    <location>
        <begin position="268"/>
        <end position="333"/>
    </location>
</feature>
<evidence type="ECO:0000313" key="3">
    <source>
        <dbReference type="EMBL" id="OGD34521.1"/>
    </source>
</evidence>
<dbReference type="STRING" id="1797298.A2988_03340"/>
<sequence length="571" mass="62278">MRKKIGIFSGALAGLAVLSFVAFVMLTRNVIPYGTTISGIAVGGLAKAEAASLVSPAYLAYENTALTLEKDERTVTATPRELGIAFSVSETIESAYALGKGKTLLGTLGRTALFLARQKNLTLKASLDDAAFDAYFKKRLASWDQTAKNASLVWSPSAAIFQGVEEETGVIINQSKLKYDLLKETGMLSRGTIQLAMQEDRPTVTTAMLRDAQTQANDLLADAPFTLVYRDSRNATSSSTVLTQREQLYLLEKNQLKDMLVFEREGATMRVRPDDEAIKNMLIEIAPAINEKPKNAVLTFEKGAVKEFVLSQSGVTLMIDETAERVKNVLFAPSKTDQKRIELAITLTLPEIRTETIEHLGFTALLSKGESNFAGSSAARAFNVKLGAKKLNAAIIKPGEEFSFLAAIGEINQEEGYQAGLVIKGAQLVPEYGGGVCQVSTTLFRAAILAGLKITERFPHSLPVQYYNPQGFDATVYGPHPDLRFINDTSSSILVQTKVVGTKLYFELYGTPDGREVKMTGPVEYDKKPDGSLKAKFTREIYRNGELAKTEVFTSSYRSPSQAAIVKNPLE</sequence>
<accession>A0A1F5BVA2</accession>
<keyword evidence="1" id="KW-1133">Transmembrane helix</keyword>
<dbReference type="PANTHER" id="PTHR35788:SF1">
    <property type="entry name" value="EXPORTED PROTEIN"/>
    <property type="match status" value="1"/>
</dbReference>
<keyword evidence="1" id="KW-0812">Transmembrane</keyword>
<keyword evidence="1" id="KW-0472">Membrane</keyword>
<dbReference type="InterPro" id="IPR022029">
    <property type="entry name" value="YoaR-like_PG-bd"/>
</dbReference>
<comment type="caution">
    <text evidence="3">The sequence shown here is derived from an EMBL/GenBank/DDBJ whole genome shotgun (WGS) entry which is preliminary data.</text>
</comment>
<evidence type="ECO:0000313" key="4">
    <source>
        <dbReference type="Proteomes" id="UP000176650"/>
    </source>
</evidence>
<dbReference type="Pfam" id="PF12229">
    <property type="entry name" value="PG_binding_4"/>
    <property type="match status" value="2"/>
</dbReference>
<proteinExistence type="predicted"/>
<organism evidence="3 4">
    <name type="scientific">Candidatus Azambacteria bacterium RIFCSPLOWO2_01_FULL_46_25</name>
    <dbReference type="NCBI Taxonomy" id="1797298"/>
    <lineage>
        <taxon>Bacteria</taxon>
        <taxon>Candidatus Azamiibacteriota</taxon>
    </lineage>
</organism>
<dbReference type="AlphaFoldDB" id="A0A1F5BVA2"/>
<name>A0A1F5BVA2_9BACT</name>
<evidence type="ECO:0000259" key="2">
    <source>
        <dbReference type="Pfam" id="PF12229"/>
    </source>
</evidence>
<feature type="domain" description="YoaR-like putative peptidoglycan binding" evidence="2">
    <location>
        <begin position="76"/>
        <end position="184"/>
    </location>
</feature>
<dbReference type="EMBL" id="MEYS01000001">
    <property type="protein sequence ID" value="OGD34521.1"/>
    <property type="molecule type" value="Genomic_DNA"/>
</dbReference>
<protein>
    <recommendedName>
        <fullName evidence="2">YoaR-like putative peptidoglycan binding domain-containing protein</fullName>
    </recommendedName>
</protein>
<gene>
    <name evidence="3" type="ORF">A2988_03340</name>
</gene>
<feature type="transmembrane region" description="Helical" evidence="1">
    <location>
        <begin position="7"/>
        <end position="26"/>
    </location>
</feature>
<dbReference type="InterPro" id="IPR007391">
    <property type="entry name" value="Vancomycin_resist_VanW"/>
</dbReference>
<reference evidence="3 4" key="1">
    <citation type="journal article" date="2016" name="Nat. Commun.">
        <title>Thousands of microbial genomes shed light on interconnected biogeochemical processes in an aquifer system.</title>
        <authorList>
            <person name="Anantharaman K."/>
            <person name="Brown C.T."/>
            <person name="Hug L.A."/>
            <person name="Sharon I."/>
            <person name="Castelle C.J."/>
            <person name="Probst A.J."/>
            <person name="Thomas B.C."/>
            <person name="Singh A."/>
            <person name="Wilkins M.J."/>
            <person name="Karaoz U."/>
            <person name="Brodie E.L."/>
            <person name="Williams K.H."/>
            <person name="Hubbard S.S."/>
            <person name="Banfield J.F."/>
        </authorList>
    </citation>
    <scope>NUCLEOTIDE SEQUENCE [LARGE SCALE GENOMIC DNA]</scope>
</reference>
<dbReference type="PANTHER" id="PTHR35788">
    <property type="entry name" value="EXPORTED PROTEIN-RELATED"/>
    <property type="match status" value="1"/>
</dbReference>
<dbReference type="Pfam" id="PF04294">
    <property type="entry name" value="VanW"/>
    <property type="match status" value="1"/>
</dbReference>